<dbReference type="InterPro" id="IPR008145">
    <property type="entry name" value="GK/Ca_channel_bsu"/>
</dbReference>
<dbReference type="EC" id="2.7.4.8" evidence="4 13"/>
<gene>
    <name evidence="13 16" type="primary">gmk</name>
    <name evidence="16" type="ORF">NITLEN_60059</name>
</gene>
<evidence type="ECO:0000256" key="2">
    <source>
        <dbReference type="ARBA" id="ARBA00004496"/>
    </source>
</evidence>
<evidence type="ECO:0000256" key="5">
    <source>
        <dbReference type="ARBA" id="ARBA00016296"/>
    </source>
</evidence>
<keyword evidence="8 13" id="KW-0547">Nucleotide-binding</keyword>
<feature type="region of interest" description="Disordered" evidence="14">
    <location>
        <begin position="227"/>
        <end position="246"/>
    </location>
</feature>
<evidence type="ECO:0000256" key="4">
    <source>
        <dbReference type="ARBA" id="ARBA00012961"/>
    </source>
</evidence>
<evidence type="ECO:0000313" key="17">
    <source>
        <dbReference type="Proteomes" id="UP000248168"/>
    </source>
</evidence>
<accession>A0A330L8R9</accession>
<evidence type="ECO:0000256" key="3">
    <source>
        <dbReference type="ARBA" id="ARBA00005790"/>
    </source>
</evidence>
<evidence type="ECO:0000256" key="7">
    <source>
        <dbReference type="ARBA" id="ARBA00022679"/>
    </source>
</evidence>
<dbReference type="InterPro" id="IPR017665">
    <property type="entry name" value="Guanylate_kinase"/>
</dbReference>
<reference evidence="17" key="1">
    <citation type="submission" date="2018-04" db="EMBL/GenBank/DDBJ databases">
        <authorList>
            <person name="Lucker S."/>
            <person name="Sakoula D."/>
        </authorList>
    </citation>
    <scope>NUCLEOTIDE SEQUENCE [LARGE SCALE GENOMIC DNA]</scope>
</reference>
<dbReference type="FunFam" id="3.30.63.10:FF:000005">
    <property type="entry name" value="Guanylate kinase"/>
    <property type="match status" value="1"/>
</dbReference>
<evidence type="ECO:0000256" key="9">
    <source>
        <dbReference type="ARBA" id="ARBA00022777"/>
    </source>
</evidence>
<evidence type="ECO:0000256" key="10">
    <source>
        <dbReference type="ARBA" id="ARBA00022840"/>
    </source>
</evidence>
<keyword evidence="17" id="KW-1185">Reference proteome</keyword>
<dbReference type="Proteomes" id="UP000248168">
    <property type="component" value="Unassembled WGS sequence"/>
</dbReference>
<dbReference type="InParanoid" id="A0A330L8R9"/>
<dbReference type="Gene3D" id="3.30.63.10">
    <property type="entry name" value="Guanylate Kinase phosphate binding domain"/>
    <property type="match status" value="1"/>
</dbReference>
<feature type="domain" description="Guanylate kinase-like" evidence="15">
    <location>
        <begin position="25"/>
        <end position="203"/>
    </location>
</feature>
<comment type="similarity">
    <text evidence="3 13">Belongs to the guanylate kinase family.</text>
</comment>
<dbReference type="GO" id="GO:0005524">
    <property type="term" value="F:ATP binding"/>
    <property type="evidence" value="ECO:0007669"/>
    <property type="project" value="UniProtKB-UniRule"/>
</dbReference>
<organism evidence="16 17">
    <name type="scientific">Nitrospira lenta</name>
    <dbReference type="NCBI Taxonomy" id="1436998"/>
    <lineage>
        <taxon>Bacteria</taxon>
        <taxon>Pseudomonadati</taxon>
        <taxon>Nitrospirota</taxon>
        <taxon>Nitrospiria</taxon>
        <taxon>Nitrospirales</taxon>
        <taxon>Nitrospiraceae</taxon>
        <taxon>Nitrospira</taxon>
    </lineage>
</organism>
<comment type="catalytic activity">
    <reaction evidence="12 13">
        <text>GMP + ATP = GDP + ADP</text>
        <dbReference type="Rhea" id="RHEA:20780"/>
        <dbReference type="ChEBI" id="CHEBI:30616"/>
        <dbReference type="ChEBI" id="CHEBI:58115"/>
        <dbReference type="ChEBI" id="CHEBI:58189"/>
        <dbReference type="ChEBI" id="CHEBI:456216"/>
        <dbReference type="EC" id="2.7.4.8"/>
    </reaction>
</comment>
<dbReference type="AlphaFoldDB" id="A0A330L8R9"/>
<dbReference type="FunCoup" id="A0A330L8R9">
    <property type="interactions" value="459"/>
</dbReference>
<evidence type="ECO:0000256" key="6">
    <source>
        <dbReference type="ARBA" id="ARBA00022490"/>
    </source>
</evidence>
<proteinExistence type="inferred from homology"/>
<comment type="subcellular location">
    <subcellularLocation>
        <location evidence="2 13">Cytoplasm</location>
    </subcellularLocation>
</comment>
<keyword evidence="10 13" id="KW-0067">ATP-binding</keyword>
<dbReference type="PANTHER" id="PTHR23117:SF13">
    <property type="entry name" value="GUANYLATE KINASE"/>
    <property type="match status" value="1"/>
</dbReference>
<dbReference type="GO" id="GO:0005829">
    <property type="term" value="C:cytosol"/>
    <property type="evidence" value="ECO:0007669"/>
    <property type="project" value="TreeGrafter"/>
</dbReference>
<dbReference type="PROSITE" id="PS00856">
    <property type="entry name" value="GUANYLATE_KINASE_1"/>
    <property type="match status" value="1"/>
</dbReference>
<keyword evidence="7 13" id="KW-0808">Transferase</keyword>
<dbReference type="HAMAP" id="MF_00328">
    <property type="entry name" value="Guanylate_kinase"/>
    <property type="match status" value="1"/>
</dbReference>
<evidence type="ECO:0000256" key="12">
    <source>
        <dbReference type="ARBA" id="ARBA00048594"/>
    </source>
</evidence>
<dbReference type="PROSITE" id="PS50052">
    <property type="entry name" value="GUANYLATE_KINASE_2"/>
    <property type="match status" value="1"/>
</dbReference>
<dbReference type="GO" id="GO:0004385">
    <property type="term" value="F:GMP kinase activity"/>
    <property type="evidence" value="ECO:0007669"/>
    <property type="project" value="UniProtKB-UniRule"/>
</dbReference>
<dbReference type="InterPro" id="IPR027417">
    <property type="entry name" value="P-loop_NTPase"/>
</dbReference>
<dbReference type="PANTHER" id="PTHR23117">
    <property type="entry name" value="GUANYLATE KINASE-RELATED"/>
    <property type="match status" value="1"/>
</dbReference>
<keyword evidence="9 13" id="KW-0418">Kinase</keyword>
<evidence type="ECO:0000259" key="15">
    <source>
        <dbReference type="PROSITE" id="PS50052"/>
    </source>
</evidence>
<name>A0A330L8R9_9BACT</name>
<dbReference type="NCBIfam" id="TIGR03263">
    <property type="entry name" value="guanyl_kin"/>
    <property type="match status" value="1"/>
</dbReference>
<dbReference type="CDD" id="cd00071">
    <property type="entry name" value="GMPK"/>
    <property type="match status" value="1"/>
</dbReference>
<dbReference type="SUPFAM" id="SSF52540">
    <property type="entry name" value="P-loop containing nucleoside triphosphate hydrolases"/>
    <property type="match status" value="1"/>
</dbReference>
<feature type="binding site" evidence="13">
    <location>
        <begin position="32"/>
        <end position="39"/>
    </location>
    <ligand>
        <name>ATP</name>
        <dbReference type="ChEBI" id="CHEBI:30616"/>
    </ligand>
</feature>
<evidence type="ECO:0000256" key="1">
    <source>
        <dbReference type="ARBA" id="ARBA00003531"/>
    </source>
</evidence>
<dbReference type="SMART" id="SM00072">
    <property type="entry name" value="GuKc"/>
    <property type="match status" value="1"/>
</dbReference>
<dbReference type="Gene3D" id="3.40.50.300">
    <property type="entry name" value="P-loop containing nucleotide triphosphate hydrolases"/>
    <property type="match status" value="1"/>
</dbReference>
<evidence type="ECO:0000256" key="14">
    <source>
        <dbReference type="SAM" id="MobiDB-lite"/>
    </source>
</evidence>
<dbReference type="EMBL" id="OUNR01000019">
    <property type="protein sequence ID" value="SPP66256.1"/>
    <property type="molecule type" value="Genomic_DNA"/>
</dbReference>
<evidence type="ECO:0000256" key="13">
    <source>
        <dbReference type="HAMAP-Rule" id="MF_00328"/>
    </source>
</evidence>
<protein>
    <recommendedName>
        <fullName evidence="5 13">Guanylate kinase</fullName>
        <ecNumber evidence="4 13">2.7.4.8</ecNumber>
    </recommendedName>
    <alternativeName>
        <fullName evidence="11 13">GMP kinase</fullName>
    </alternativeName>
</protein>
<evidence type="ECO:0000313" key="16">
    <source>
        <dbReference type="EMBL" id="SPP66256.1"/>
    </source>
</evidence>
<keyword evidence="6 13" id="KW-0963">Cytoplasm</keyword>
<dbReference type="InterPro" id="IPR008144">
    <property type="entry name" value="Guanylate_kin-like_dom"/>
</dbReference>
<dbReference type="Pfam" id="PF00625">
    <property type="entry name" value="Guanylate_kin"/>
    <property type="match status" value="1"/>
</dbReference>
<sequence>MISTMSTSTTSTASDPRPYVPERRGILFIISAPSGTGKTTLCKQITASVPGIWHSVSYTTRQPRTGEEHGREYFFIEEKIFQDMVAKNEFMEYAHVYGNWYGTPRKALMDKMEQGIDVLLEIDVQGALQIKKKVQDAVYIFILPPSMETLRTRLQSRASDTPEEIQRRLQKVKEEVWSFREYYYIVRNDNLEQSLKELQSVFLAERLKTKRLDMHWLEQNFILEKESKPGDRDQSSIAKGSTAHHD</sequence>
<dbReference type="InterPro" id="IPR020590">
    <property type="entry name" value="Guanylate_kinase_CS"/>
</dbReference>
<evidence type="ECO:0000256" key="8">
    <source>
        <dbReference type="ARBA" id="ARBA00022741"/>
    </source>
</evidence>
<comment type="function">
    <text evidence="1 13">Essential for recycling GMP and indirectly, cGMP.</text>
</comment>
<evidence type="ECO:0000256" key="11">
    <source>
        <dbReference type="ARBA" id="ARBA00030128"/>
    </source>
</evidence>